<dbReference type="EMBL" id="MK408758">
    <property type="protein sequence ID" value="QAU04858.1"/>
    <property type="molecule type" value="Genomic_DNA"/>
</dbReference>
<name>A0A410T770_9CAUD</name>
<dbReference type="SUPFAM" id="SSF53098">
    <property type="entry name" value="Ribonuclease H-like"/>
    <property type="match status" value="1"/>
</dbReference>
<evidence type="ECO:0000256" key="11">
    <source>
        <dbReference type="ARBA" id="ARBA00049244"/>
    </source>
</evidence>
<evidence type="ECO:0000256" key="3">
    <source>
        <dbReference type="ARBA" id="ARBA00022679"/>
    </source>
</evidence>
<evidence type="ECO:0000256" key="4">
    <source>
        <dbReference type="ARBA" id="ARBA00022695"/>
    </source>
</evidence>
<keyword evidence="5" id="KW-0235">DNA replication</keyword>
<keyword evidence="7" id="KW-0378">Hydrolase</keyword>
<keyword evidence="3 15" id="KW-0808">Transferase</keyword>
<dbReference type="InterPro" id="IPR023211">
    <property type="entry name" value="DNA_pol_palm_dom_sf"/>
</dbReference>
<evidence type="ECO:0000313" key="15">
    <source>
        <dbReference type="EMBL" id="QAU04858.1"/>
    </source>
</evidence>
<reference evidence="15 16" key="1">
    <citation type="submission" date="2019-01" db="EMBL/GenBank/DDBJ databases">
        <title>Complete genome sequence of Campylobacter bacteriophage CP20.</title>
        <authorList>
            <person name="Connerton I.F."/>
        </authorList>
    </citation>
    <scope>NUCLEOTIDE SEQUENCE [LARGE SCALE GENOMIC DNA]</scope>
</reference>
<keyword evidence="6" id="KW-0540">Nuclease</keyword>
<evidence type="ECO:0000256" key="2">
    <source>
        <dbReference type="ARBA" id="ARBA00012417"/>
    </source>
</evidence>
<feature type="domain" description="DNA-directed DNA polymerase family B exonuclease" evidence="14">
    <location>
        <begin position="68"/>
        <end position="269"/>
    </location>
</feature>
<evidence type="ECO:0000256" key="5">
    <source>
        <dbReference type="ARBA" id="ARBA00022705"/>
    </source>
</evidence>
<evidence type="ECO:0000256" key="8">
    <source>
        <dbReference type="ARBA" id="ARBA00022932"/>
    </source>
</evidence>
<dbReference type="GO" id="GO:0039693">
    <property type="term" value="P:viral DNA genome replication"/>
    <property type="evidence" value="ECO:0007669"/>
    <property type="project" value="UniProtKB-KW"/>
</dbReference>
<keyword evidence="9" id="KW-1194">Viral DNA replication</keyword>
<dbReference type="Gene3D" id="3.30.342.10">
    <property type="entry name" value="DNA Polymerase, chain B, domain 1"/>
    <property type="match status" value="2"/>
</dbReference>
<dbReference type="GO" id="GO:0004518">
    <property type="term" value="F:nuclease activity"/>
    <property type="evidence" value="ECO:0007669"/>
    <property type="project" value="UniProtKB-KW"/>
</dbReference>
<dbReference type="InterPro" id="IPR050240">
    <property type="entry name" value="DNA_pol_type-B"/>
</dbReference>
<keyword evidence="12" id="KW-0175">Coiled coil</keyword>
<comment type="catalytic activity">
    <reaction evidence="11">
        <text>DNA(n) + a 2'-deoxyribonucleoside 5'-triphosphate = DNA(n+1) + diphosphate</text>
        <dbReference type="Rhea" id="RHEA:22508"/>
        <dbReference type="Rhea" id="RHEA-COMP:17339"/>
        <dbReference type="Rhea" id="RHEA-COMP:17340"/>
        <dbReference type="ChEBI" id="CHEBI:33019"/>
        <dbReference type="ChEBI" id="CHEBI:61560"/>
        <dbReference type="ChEBI" id="CHEBI:173112"/>
        <dbReference type="EC" id="2.7.7.7"/>
    </reaction>
</comment>
<comment type="similarity">
    <text evidence="1">Belongs to the DNA polymerase type-B family.</text>
</comment>
<dbReference type="PRINTS" id="PR00106">
    <property type="entry name" value="DNAPOLB"/>
</dbReference>
<dbReference type="Gene3D" id="3.30.420.10">
    <property type="entry name" value="Ribonuclease H-like superfamily/Ribonuclease H"/>
    <property type="match status" value="2"/>
</dbReference>
<keyword evidence="8" id="KW-0239">DNA-directed DNA polymerase</keyword>
<dbReference type="GO" id="GO:0016787">
    <property type="term" value="F:hydrolase activity"/>
    <property type="evidence" value="ECO:0007669"/>
    <property type="project" value="UniProtKB-KW"/>
</dbReference>
<evidence type="ECO:0000256" key="7">
    <source>
        <dbReference type="ARBA" id="ARBA00022801"/>
    </source>
</evidence>
<dbReference type="EC" id="2.7.7.7" evidence="2"/>
<dbReference type="Pfam" id="PF00136">
    <property type="entry name" value="DNA_pol_B"/>
    <property type="match status" value="1"/>
</dbReference>
<evidence type="ECO:0000256" key="1">
    <source>
        <dbReference type="ARBA" id="ARBA00005755"/>
    </source>
</evidence>
<sequence>MKLFEACFNLGNFETYERFYNTETNKSEIQKVFLKNQVFIEDPKGEYTFLLDPNIKLTKVRANQAKDLETYGKTNIAAEHIRQNYWKLNDSKYNKNISIFYLDIETTAHSPIDTEACRERIVSIQVYHNLTNTNYIFTNEFFDTEAHTKDSKYIFDDMTYDFKLKYYQVEGEHNLLIALFKLIEALKPLLVLAHNGEGFDFAYLWRRTEKLGLTEGFSPFGKSEFQVNELDNGTKKYSIKAPGVFYMDTIDIYKKFRLKPRESYSLDYIAEVELGERKVNHDCFKTFDGFRTGEGFIRPDSEPSKESILEYKLYNAKDDEEIKRISKEYFIHYSIIDTYLLYRIDNVIKLSDIMISIASIMGIQLPQTLGTTTPWSTFIRNYAMQDKIVLPNPSEFSGDVEFKGGFVAEPLIGRYDWVFSADVTSMYPSQIMAFNLSSETFIPFYKLPNDLQEAINELDLNEDEQYHINNYYKNPETYKKYTDLLIKYNYCGSLTGSVYDKSKKGILPILTELVFNLRKAAKKEMLKYEQMAEDTKDPELIQKYQALATELDVNQLTFKILINSLYGACGNKHFILYNKEIAKAITGNSRFYINLMSKNINNFLCDLCGSGNYIIYNDTDSVYVQVPNVINEKLPKDPQLATDIIDKFIETKIQPIINSSSQELGSIFNALDASRISAKREAIASSAVFVAKKRYFMKVIDSEGVRFSEPYLKTMGIDIVRSSTPAFSKKYLKKSVNIILESTEEELKEWLKNIRSLYLDQNLMDIAKISSVSSSKYKLGIDKSIPINSRAFLVSNHYINSLNTGEFQPLELGEKVRMLYLREPNPLKSNIFAFNNEKFANVFKDYIDWDTNFNKFFLKPLEIMTGPLNYNLHKETETLEEW</sequence>
<keyword evidence="4 15" id="KW-0548">Nucleotidyltransferase</keyword>
<dbReference type="Gene3D" id="3.90.1600.10">
    <property type="entry name" value="Palm domain of DNA polymerase"/>
    <property type="match status" value="2"/>
</dbReference>
<dbReference type="Gene3D" id="1.10.287.690">
    <property type="entry name" value="Helix hairpin bin"/>
    <property type="match status" value="2"/>
</dbReference>
<feature type="domain" description="DNA-directed DNA polymerase family B multifunctional" evidence="13">
    <location>
        <begin position="383"/>
        <end position="759"/>
    </location>
</feature>
<dbReference type="InterPro" id="IPR006134">
    <property type="entry name" value="DNA-dir_DNA_pol_B_multi_dom"/>
</dbReference>
<evidence type="ECO:0000259" key="13">
    <source>
        <dbReference type="Pfam" id="PF00136"/>
    </source>
</evidence>
<dbReference type="InterPro" id="IPR006172">
    <property type="entry name" value="DNA-dir_DNA_pol_B"/>
</dbReference>
<evidence type="ECO:0000259" key="14">
    <source>
        <dbReference type="Pfam" id="PF03104"/>
    </source>
</evidence>
<evidence type="ECO:0000256" key="10">
    <source>
        <dbReference type="ARBA" id="ARBA00023125"/>
    </source>
</evidence>
<dbReference type="PANTHER" id="PTHR10322">
    <property type="entry name" value="DNA POLYMERASE CATALYTIC SUBUNIT"/>
    <property type="match status" value="1"/>
</dbReference>
<dbReference type="InterPro" id="IPR012337">
    <property type="entry name" value="RNaseH-like_sf"/>
</dbReference>
<dbReference type="Proteomes" id="UP000290538">
    <property type="component" value="Segment"/>
</dbReference>
<accession>A0A410T770</accession>
<dbReference type="InterPro" id="IPR036397">
    <property type="entry name" value="RNaseH_sf"/>
</dbReference>
<dbReference type="InterPro" id="IPR006133">
    <property type="entry name" value="DNA-dir_DNA_pol_B_exonuc"/>
</dbReference>
<evidence type="ECO:0000313" key="16">
    <source>
        <dbReference type="Proteomes" id="UP000290538"/>
    </source>
</evidence>
<dbReference type="GO" id="GO:0000166">
    <property type="term" value="F:nucleotide binding"/>
    <property type="evidence" value="ECO:0007669"/>
    <property type="project" value="InterPro"/>
</dbReference>
<dbReference type="GO" id="GO:0003887">
    <property type="term" value="F:DNA-directed DNA polymerase activity"/>
    <property type="evidence" value="ECO:0007669"/>
    <property type="project" value="UniProtKB-KW"/>
</dbReference>
<evidence type="ECO:0000256" key="12">
    <source>
        <dbReference type="SAM" id="Coils"/>
    </source>
</evidence>
<dbReference type="PANTHER" id="PTHR10322:SF23">
    <property type="entry name" value="DNA POLYMERASE DELTA CATALYTIC SUBUNIT"/>
    <property type="match status" value="1"/>
</dbReference>
<dbReference type="InterPro" id="IPR043502">
    <property type="entry name" value="DNA/RNA_pol_sf"/>
</dbReference>
<proteinExistence type="inferred from homology"/>
<dbReference type="Gene3D" id="1.20.1280.300">
    <property type="match status" value="1"/>
</dbReference>
<dbReference type="SUPFAM" id="SSF56672">
    <property type="entry name" value="DNA/RNA polymerases"/>
    <property type="match status" value="1"/>
</dbReference>
<dbReference type="Gene3D" id="3.40.1820.10">
    <property type="entry name" value="DnaQ-like 3'-5' exonuclease"/>
    <property type="match status" value="1"/>
</dbReference>
<protein>
    <recommendedName>
        <fullName evidence="2">DNA-directed DNA polymerase</fullName>
        <ecNumber evidence="2">2.7.7.7</ecNumber>
    </recommendedName>
</protein>
<dbReference type="Pfam" id="PF03104">
    <property type="entry name" value="DNA_pol_B_exo1"/>
    <property type="match status" value="1"/>
</dbReference>
<dbReference type="GO" id="GO:0006261">
    <property type="term" value="P:DNA-templated DNA replication"/>
    <property type="evidence" value="ECO:0007669"/>
    <property type="project" value="TreeGrafter"/>
</dbReference>
<organism evidence="15 16">
    <name type="scientific">Campylobacter phage CP20</name>
    <dbReference type="NCBI Taxonomy" id="2506428"/>
    <lineage>
        <taxon>Viruses</taxon>
        <taxon>Duplodnaviria</taxon>
        <taxon>Heunggongvirae</taxon>
        <taxon>Uroviricota</taxon>
        <taxon>Caudoviricetes</taxon>
        <taxon>Connertonviridae</taxon>
        <taxon>Firehammervirus</taxon>
        <taxon>Firehammervirus CPt10</taxon>
    </lineage>
</organism>
<dbReference type="SMART" id="SM00486">
    <property type="entry name" value="POLBc"/>
    <property type="match status" value="1"/>
</dbReference>
<evidence type="ECO:0000256" key="9">
    <source>
        <dbReference type="ARBA" id="ARBA00023109"/>
    </source>
</evidence>
<feature type="coiled-coil region" evidence="12">
    <location>
        <begin position="733"/>
        <end position="760"/>
    </location>
</feature>
<keyword evidence="10" id="KW-0238">DNA-binding</keyword>
<dbReference type="GO" id="GO:0003677">
    <property type="term" value="F:DNA binding"/>
    <property type="evidence" value="ECO:0007669"/>
    <property type="project" value="UniProtKB-KW"/>
</dbReference>
<evidence type="ECO:0000256" key="6">
    <source>
        <dbReference type="ARBA" id="ARBA00022722"/>
    </source>
</evidence>